<dbReference type="AlphaFoldDB" id="A0A2P2NBC2"/>
<evidence type="ECO:0000313" key="1">
    <source>
        <dbReference type="EMBL" id="MBX39774.1"/>
    </source>
</evidence>
<sequence length="31" mass="3704">MTIFLLHTYRETERRKLLAGRGNKKEALMIN</sequence>
<protein>
    <submittedName>
        <fullName evidence="1">Uncharacterized protein</fullName>
    </submittedName>
</protein>
<accession>A0A2P2NBC2</accession>
<name>A0A2P2NBC2_RHIMU</name>
<organism evidence="1">
    <name type="scientific">Rhizophora mucronata</name>
    <name type="common">Asiatic mangrove</name>
    <dbReference type="NCBI Taxonomy" id="61149"/>
    <lineage>
        <taxon>Eukaryota</taxon>
        <taxon>Viridiplantae</taxon>
        <taxon>Streptophyta</taxon>
        <taxon>Embryophyta</taxon>
        <taxon>Tracheophyta</taxon>
        <taxon>Spermatophyta</taxon>
        <taxon>Magnoliopsida</taxon>
        <taxon>eudicotyledons</taxon>
        <taxon>Gunneridae</taxon>
        <taxon>Pentapetalae</taxon>
        <taxon>rosids</taxon>
        <taxon>fabids</taxon>
        <taxon>Malpighiales</taxon>
        <taxon>Rhizophoraceae</taxon>
        <taxon>Rhizophora</taxon>
    </lineage>
</organism>
<dbReference type="EMBL" id="GGEC01059290">
    <property type="protein sequence ID" value="MBX39774.1"/>
    <property type="molecule type" value="Transcribed_RNA"/>
</dbReference>
<proteinExistence type="predicted"/>
<reference evidence="1" key="1">
    <citation type="submission" date="2018-02" db="EMBL/GenBank/DDBJ databases">
        <title>Rhizophora mucronata_Transcriptome.</title>
        <authorList>
            <person name="Meera S.P."/>
            <person name="Sreeshan A."/>
            <person name="Augustine A."/>
        </authorList>
    </citation>
    <scope>NUCLEOTIDE SEQUENCE</scope>
    <source>
        <tissue evidence="1">Leaf</tissue>
    </source>
</reference>